<reference evidence="2 3" key="1">
    <citation type="journal article" date="2018" name="PLoS Genet.">
        <title>Population sequencing reveals clonal diversity and ancestral inbreeding in the grapevine cultivar Chardonnay.</title>
        <authorList>
            <person name="Roach M.J."/>
            <person name="Johnson D.L."/>
            <person name="Bohlmann J."/>
            <person name="van Vuuren H.J."/>
            <person name="Jones S.J."/>
            <person name="Pretorius I.S."/>
            <person name="Schmidt S.A."/>
            <person name="Borneman A.R."/>
        </authorList>
    </citation>
    <scope>NUCLEOTIDE SEQUENCE [LARGE SCALE GENOMIC DNA]</scope>
    <source>
        <strain evidence="3">cv. Chardonnay</strain>
        <tissue evidence="2">Leaf</tissue>
    </source>
</reference>
<evidence type="ECO:0000259" key="1">
    <source>
        <dbReference type="Pfam" id="PF13966"/>
    </source>
</evidence>
<accession>A0A438K3X8</accession>
<name>A0A438K3X8_VITVI</name>
<dbReference type="Pfam" id="PF13966">
    <property type="entry name" value="zf-RVT"/>
    <property type="match status" value="1"/>
</dbReference>
<evidence type="ECO:0000313" key="2">
    <source>
        <dbReference type="EMBL" id="RVX15903.1"/>
    </source>
</evidence>
<dbReference type="InterPro" id="IPR026960">
    <property type="entry name" value="RVT-Znf"/>
</dbReference>
<protein>
    <recommendedName>
        <fullName evidence="1">Reverse transcriptase zinc-binding domain-containing protein</fullName>
    </recommendedName>
</protein>
<feature type="domain" description="Reverse transcriptase zinc-binding" evidence="1">
    <location>
        <begin position="54"/>
        <end position="111"/>
    </location>
</feature>
<dbReference type="Proteomes" id="UP000288805">
    <property type="component" value="Unassembled WGS sequence"/>
</dbReference>
<sequence>MTLEISPRKGDFWRKVIVGKFGEVEGGWTTREPTTSVADLWGRQEGGGRCWEVHFRRSFQAWELEEEAVWGKNLTIDMLMKRGWSMVNRCSLCKDNKESEDHNLIHCGKTRALDFAAIIFWTGVGVLGFSEKSSSGMEN</sequence>
<dbReference type="EMBL" id="QGNW01000017">
    <property type="protein sequence ID" value="RVX15903.1"/>
    <property type="molecule type" value="Genomic_DNA"/>
</dbReference>
<dbReference type="AlphaFoldDB" id="A0A438K3X8"/>
<evidence type="ECO:0000313" key="3">
    <source>
        <dbReference type="Proteomes" id="UP000288805"/>
    </source>
</evidence>
<gene>
    <name evidence="2" type="ORF">CK203_005813</name>
</gene>
<proteinExistence type="predicted"/>
<comment type="caution">
    <text evidence="2">The sequence shown here is derived from an EMBL/GenBank/DDBJ whole genome shotgun (WGS) entry which is preliminary data.</text>
</comment>
<organism evidence="2 3">
    <name type="scientific">Vitis vinifera</name>
    <name type="common">Grape</name>
    <dbReference type="NCBI Taxonomy" id="29760"/>
    <lineage>
        <taxon>Eukaryota</taxon>
        <taxon>Viridiplantae</taxon>
        <taxon>Streptophyta</taxon>
        <taxon>Embryophyta</taxon>
        <taxon>Tracheophyta</taxon>
        <taxon>Spermatophyta</taxon>
        <taxon>Magnoliopsida</taxon>
        <taxon>eudicotyledons</taxon>
        <taxon>Gunneridae</taxon>
        <taxon>Pentapetalae</taxon>
        <taxon>rosids</taxon>
        <taxon>Vitales</taxon>
        <taxon>Vitaceae</taxon>
        <taxon>Viteae</taxon>
        <taxon>Vitis</taxon>
    </lineage>
</organism>